<protein>
    <submittedName>
        <fullName evidence="2">Uncharacterized protein</fullName>
    </submittedName>
</protein>
<reference evidence="3" key="1">
    <citation type="journal article" date="2017" name="Nat. Ecol. Evol.">
        <title>Genome expansion and lineage-specific genetic innovations in the forest pathogenic fungi Armillaria.</title>
        <authorList>
            <person name="Sipos G."/>
            <person name="Prasanna A.N."/>
            <person name="Walter M.C."/>
            <person name="O'Connor E."/>
            <person name="Balint B."/>
            <person name="Krizsan K."/>
            <person name="Kiss B."/>
            <person name="Hess J."/>
            <person name="Varga T."/>
            <person name="Slot J."/>
            <person name="Riley R."/>
            <person name="Boka B."/>
            <person name="Rigling D."/>
            <person name="Barry K."/>
            <person name="Lee J."/>
            <person name="Mihaltcheva S."/>
            <person name="LaButti K."/>
            <person name="Lipzen A."/>
            <person name="Waldron R."/>
            <person name="Moloney N.M."/>
            <person name="Sperisen C."/>
            <person name="Kredics L."/>
            <person name="Vagvoelgyi C."/>
            <person name="Patrignani A."/>
            <person name="Fitzpatrick D."/>
            <person name="Nagy I."/>
            <person name="Doyle S."/>
            <person name="Anderson J.B."/>
            <person name="Grigoriev I.V."/>
            <person name="Gueldener U."/>
            <person name="Muensterkoetter M."/>
            <person name="Nagy L.G."/>
        </authorList>
    </citation>
    <scope>NUCLEOTIDE SEQUENCE [LARGE SCALE GENOMIC DNA]</scope>
    <source>
        <strain evidence="3">C18/9</strain>
    </source>
</reference>
<proteinExistence type="predicted"/>
<sequence>MSFSSSRRASFDVYYEKLYNEMDEDDYTPSPAMSSTVNSFSRSPSSAAQTIVAEEDERAKNVDTDSDFSDDDQPFHDIDFDEHIAGINFYDSLPSFNDTYEDPFAAGSFFPDMPVSPTEGFYVNPSNVQPDHNTIPLPQSPEPAPVFNLDTFKSANNVEIPLLPAPETSLPITETLSPITEDRPIVPLRAGGHAARARRRSVIIAPSDNEDSDNEPDDDDYCPSPPLNPKKRRRSSQPGAPAPKKAKVATTKAPASSSTSSSTKPKVARKQRLPPAPRNVQVVGINLLELLDTMNWKCQACRWEQENHRKPDFIRHLLTHQQPDRNDQSQGYWCKGLKLVDREAYNKMAIRDGRQTIPEDAGEIVYLFEQRVGGCMRNFSRRDALKRHIDNPNNSCCGHALEPFQEFDFVKEKIFRL</sequence>
<dbReference type="Proteomes" id="UP000219338">
    <property type="component" value="Unassembled WGS sequence"/>
</dbReference>
<organism evidence="2 3">
    <name type="scientific">Armillaria ostoyae</name>
    <name type="common">Armillaria root rot fungus</name>
    <dbReference type="NCBI Taxonomy" id="47428"/>
    <lineage>
        <taxon>Eukaryota</taxon>
        <taxon>Fungi</taxon>
        <taxon>Dikarya</taxon>
        <taxon>Basidiomycota</taxon>
        <taxon>Agaricomycotina</taxon>
        <taxon>Agaricomycetes</taxon>
        <taxon>Agaricomycetidae</taxon>
        <taxon>Agaricales</taxon>
        <taxon>Marasmiineae</taxon>
        <taxon>Physalacriaceae</taxon>
        <taxon>Armillaria</taxon>
    </lineage>
</organism>
<accession>A0A284RFC9</accession>
<dbReference type="OrthoDB" id="8922241at2759"/>
<evidence type="ECO:0000313" key="3">
    <source>
        <dbReference type="Proteomes" id="UP000219338"/>
    </source>
</evidence>
<feature type="compositionally biased region" description="Acidic residues" evidence="1">
    <location>
        <begin position="208"/>
        <end position="221"/>
    </location>
</feature>
<gene>
    <name evidence="2" type="ORF">ARMOST_10810</name>
</gene>
<feature type="compositionally biased region" description="Low complexity" evidence="1">
    <location>
        <begin position="248"/>
        <end position="265"/>
    </location>
</feature>
<evidence type="ECO:0000256" key="1">
    <source>
        <dbReference type="SAM" id="MobiDB-lite"/>
    </source>
</evidence>
<dbReference type="EMBL" id="FUEG01000008">
    <property type="protein sequence ID" value="SJL07460.1"/>
    <property type="molecule type" value="Genomic_DNA"/>
</dbReference>
<feature type="compositionally biased region" description="Polar residues" evidence="1">
    <location>
        <begin position="31"/>
        <end position="49"/>
    </location>
</feature>
<evidence type="ECO:0000313" key="2">
    <source>
        <dbReference type="EMBL" id="SJL07460.1"/>
    </source>
</evidence>
<dbReference type="STRING" id="47428.A0A284RFC9"/>
<name>A0A284RFC9_ARMOS</name>
<dbReference type="OMA" id="PDMERHI"/>
<feature type="region of interest" description="Disordered" evidence="1">
    <location>
        <begin position="25"/>
        <end position="71"/>
    </location>
</feature>
<keyword evidence="3" id="KW-1185">Reference proteome</keyword>
<feature type="region of interest" description="Disordered" evidence="1">
    <location>
        <begin position="187"/>
        <end position="275"/>
    </location>
</feature>
<dbReference type="AlphaFoldDB" id="A0A284RFC9"/>